<accession>A0A6S6T8W3</accession>
<evidence type="ECO:0000256" key="1">
    <source>
        <dbReference type="SAM" id="SignalP"/>
    </source>
</evidence>
<reference evidence="2" key="1">
    <citation type="submission" date="2020-01" db="EMBL/GenBank/DDBJ databases">
        <authorList>
            <person name="Meier V. D."/>
            <person name="Meier V D."/>
        </authorList>
    </citation>
    <scope>NUCLEOTIDE SEQUENCE</scope>
    <source>
        <strain evidence="2">HLG_WM_MAG_08</strain>
    </source>
</reference>
<gene>
    <name evidence="2" type="ORF">HELGO_WM18274</name>
</gene>
<dbReference type="AlphaFoldDB" id="A0A6S6T8W3"/>
<proteinExistence type="predicted"/>
<keyword evidence="1" id="KW-0732">Signal</keyword>
<protein>
    <submittedName>
        <fullName evidence="2">Uncharacterized protein</fullName>
    </submittedName>
</protein>
<feature type="signal peptide" evidence="1">
    <location>
        <begin position="1"/>
        <end position="29"/>
    </location>
</feature>
<feature type="chain" id="PRO_5027996920" evidence="1">
    <location>
        <begin position="30"/>
        <end position="99"/>
    </location>
</feature>
<sequence length="99" mass="11145">MVKTKAIFLQTFVLATAIGTAFSPHTSYAEEYVPYKIDMKRSKPEEPIRKSSIMKKVRDKWPGRILHISSDGSGGPDCHTVKSMGLDGEFRIIRVSCRD</sequence>
<evidence type="ECO:0000313" key="2">
    <source>
        <dbReference type="EMBL" id="CAA6815743.1"/>
    </source>
</evidence>
<dbReference type="EMBL" id="CACVAV010000252">
    <property type="protein sequence ID" value="CAA6815743.1"/>
    <property type="molecule type" value="Genomic_DNA"/>
</dbReference>
<organism evidence="2">
    <name type="scientific">uncultured Thiotrichaceae bacterium</name>
    <dbReference type="NCBI Taxonomy" id="298394"/>
    <lineage>
        <taxon>Bacteria</taxon>
        <taxon>Pseudomonadati</taxon>
        <taxon>Pseudomonadota</taxon>
        <taxon>Gammaproteobacteria</taxon>
        <taxon>Thiotrichales</taxon>
        <taxon>Thiotrichaceae</taxon>
        <taxon>environmental samples</taxon>
    </lineage>
</organism>
<name>A0A6S6T8W3_9GAMM</name>